<accession>A0A8S9UFE2</accession>
<dbReference type="AlphaFoldDB" id="A0A8S9UFE2"/>
<name>A0A8S9UFE2_PHYIN</name>
<dbReference type="EMBL" id="JAACNO010001742">
    <property type="protein sequence ID" value="KAF4138137.1"/>
    <property type="molecule type" value="Genomic_DNA"/>
</dbReference>
<comment type="caution">
    <text evidence="1">The sequence shown here is derived from an EMBL/GenBank/DDBJ whole genome shotgun (WGS) entry which is preliminary data.</text>
</comment>
<sequence length="114" mass="13084">MSRDRARIIGRFNQVPAVFKVLDIHLESLRTGEEIATICRAFGHVYNALVSGEYLEWIPFFEKMLEVYDAVFLTPSRFATVHGVYDPTYQCGDLKKLNLREVSSTWSLLTLLPT</sequence>
<reference evidence="1" key="1">
    <citation type="submission" date="2020-03" db="EMBL/GenBank/DDBJ databases">
        <title>Hybrid Assembly of Korean Phytophthora infestans isolates.</title>
        <authorList>
            <person name="Prokchorchik M."/>
            <person name="Lee Y."/>
            <person name="Seo J."/>
            <person name="Cho J.-H."/>
            <person name="Park Y.-E."/>
            <person name="Jang D.-C."/>
            <person name="Im J.-S."/>
            <person name="Choi J.-G."/>
            <person name="Park H.-J."/>
            <person name="Lee G.-B."/>
            <person name="Lee Y.-G."/>
            <person name="Hong S.-Y."/>
            <person name="Cho K."/>
            <person name="Sohn K.H."/>
        </authorList>
    </citation>
    <scope>NUCLEOTIDE SEQUENCE</scope>
    <source>
        <strain evidence="1">KR_2_A2</strain>
    </source>
</reference>
<evidence type="ECO:0000313" key="2">
    <source>
        <dbReference type="Proteomes" id="UP000704712"/>
    </source>
</evidence>
<dbReference type="Proteomes" id="UP000704712">
    <property type="component" value="Unassembled WGS sequence"/>
</dbReference>
<evidence type="ECO:0000313" key="1">
    <source>
        <dbReference type="EMBL" id="KAF4138137.1"/>
    </source>
</evidence>
<proteinExistence type="predicted"/>
<protein>
    <submittedName>
        <fullName evidence="1">Uncharacterized protein</fullName>
    </submittedName>
</protein>
<gene>
    <name evidence="1" type="ORF">GN958_ATG12746</name>
</gene>
<organism evidence="1 2">
    <name type="scientific">Phytophthora infestans</name>
    <name type="common">Potato late blight agent</name>
    <name type="synonym">Botrytis infestans</name>
    <dbReference type="NCBI Taxonomy" id="4787"/>
    <lineage>
        <taxon>Eukaryota</taxon>
        <taxon>Sar</taxon>
        <taxon>Stramenopiles</taxon>
        <taxon>Oomycota</taxon>
        <taxon>Peronosporomycetes</taxon>
        <taxon>Peronosporales</taxon>
        <taxon>Peronosporaceae</taxon>
        <taxon>Phytophthora</taxon>
    </lineage>
</organism>